<evidence type="ECO:0000256" key="3">
    <source>
        <dbReference type="ARBA" id="ARBA00022692"/>
    </source>
</evidence>
<feature type="region of interest" description="Disordered" evidence="6">
    <location>
        <begin position="314"/>
        <end position="341"/>
    </location>
</feature>
<evidence type="ECO:0000259" key="8">
    <source>
        <dbReference type="Pfam" id="PF05231"/>
    </source>
</evidence>
<keyword evidence="4 7" id="KW-1133">Transmembrane helix</keyword>
<accession>A0ABV5PKG5</accession>
<keyword evidence="5 7" id="KW-0472">Membrane</keyword>
<comment type="caution">
    <text evidence="9">The sequence shown here is derived from an EMBL/GenBank/DDBJ whole genome shotgun (WGS) entry which is preliminary data.</text>
</comment>
<dbReference type="Proteomes" id="UP001589718">
    <property type="component" value="Unassembled WGS sequence"/>
</dbReference>
<evidence type="ECO:0000256" key="2">
    <source>
        <dbReference type="ARBA" id="ARBA00022475"/>
    </source>
</evidence>
<sequence>MATVCVTRRFRLSVKTVLTTSAVALLYFGAGRLGLLGGLTVEGATVTPIWPPTGIALAALLVCGLWVWPGIAVGSFLVIASLTVPQPLSLVTVAGNTLAPVCACLMLRRAGFRIGVPRVRDGLALAFLGGLGATLISATAGVVPQVATGALGTGEFWPVWLAWWVGDAMGVLLVAPLLLAPVGATKSAGLGRWKEMLCLSAVALVVVPLAVLGEMSVLFLVFPLLIWVALRFQLAGSMLCALFASVLTTYEANTQQGAFVGLSAVEVMVKLQAFNGAAALTALMLSAMVSEQRATRRSVQDACGELAEVLDHLAAGEPAPPRSAEPADDTAQEGDPPRRET</sequence>
<evidence type="ECO:0000256" key="4">
    <source>
        <dbReference type="ARBA" id="ARBA00022989"/>
    </source>
</evidence>
<dbReference type="Pfam" id="PF05231">
    <property type="entry name" value="MASE1"/>
    <property type="match status" value="1"/>
</dbReference>
<name>A0ABV5PKG5_STRCM</name>
<dbReference type="InterPro" id="IPR007895">
    <property type="entry name" value="MASE1"/>
</dbReference>
<keyword evidence="10" id="KW-1185">Reference proteome</keyword>
<feature type="transmembrane region" description="Helical" evidence="7">
    <location>
        <begin position="55"/>
        <end position="80"/>
    </location>
</feature>
<proteinExistence type="predicted"/>
<evidence type="ECO:0000313" key="9">
    <source>
        <dbReference type="EMBL" id="MFB9523707.1"/>
    </source>
</evidence>
<organism evidence="9 10">
    <name type="scientific">Streptomyces cremeus</name>
    <dbReference type="NCBI Taxonomy" id="66881"/>
    <lineage>
        <taxon>Bacteria</taxon>
        <taxon>Bacillati</taxon>
        <taxon>Actinomycetota</taxon>
        <taxon>Actinomycetes</taxon>
        <taxon>Kitasatosporales</taxon>
        <taxon>Streptomycetaceae</taxon>
        <taxon>Streptomyces</taxon>
    </lineage>
</organism>
<feature type="domain" description="MASE1" evidence="8">
    <location>
        <begin position="23"/>
        <end position="293"/>
    </location>
</feature>
<feature type="transmembrane region" description="Helical" evidence="7">
    <location>
        <begin position="232"/>
        <end position="250"/>
    </location>
</feature>
<evidence type="ECO:0000256" key="1">
    <source>
        <dbReference type="ARBA" id="ARBA00004651"/>
    </source>
</evidence>
<protein>
    <submittedName>
        <fullName evidence="9">MASE1 domain-containing protein</fullName>
    </submittedName>
</protein>
<feature type="transmembrane region" description="Helical" evidence="7">
    <location>
        <begin position="123"/>
        <end position="143"/>
    </location>
</feature>
<reference evidence="9 10" key="1">
    <citation type="submission" date="2024-09" db="EMBL/GenBank/DDBJ databases">
        <authorList>
            <person name="Sun Q."/>
            <person name="Mori K."/>
        </authorList>
    </citation>
    <scope>NUCLEOTIDE SEQUENCE [LARGE SCALE GENOMIC DNA]</scope>
    <source>
        <strain evidence="9 10">JCM 4362</strain>
    </source>
</reference>
<dbReference type="RefSeq" id="WP_380837671.1">
    <property type="nucleotide sequence ID" value="NZ_BAAAXE010000001.1"/>
</dbReference>
<evidence type="ECO:0000313" key="10">
    <source>
        <dbReference type="Proteomes" id="UP001589718"/>
    </source>
</evidence>
<feature type="transmembrane region" description="Helical" evidence="7">
    <location>
        <begin position="196"/>
        <end position="226"/>
    </location>
</feature>
<gene>
    <name evidence="9" type="ORF">ACFFTU_27560</name>
</gene>
<comment type="subcellular location">
    <subcellularLocation>
        <location evidence="1">Cell membrane</location>
        <topology evidence="1">Multi-pass membrane protein</topology>
    </subcellularLocation>
</comment>
<evidence type="ECO:0000256" key="5">
    <source>
        <dbReference type="ARBA" id="ARBA00023136"/>
    </source>
</evidence>
<keyword evidence="2" id="KW-1003">Cell membrane</keyword>
<dbReference type="EMBL" id="JBHMCR010000019">
    <property type="protein sequence ID" value="MFB9523707.1"/>
    <property type="molecule type" value="Genomic_DNA"/>
</dbReference>
<evidence type="ECO:0000256" key="7">
    <source>
        <dbReference type="SAM" id="Phobius"/>
    </source>
</evidence>
<keyword evidence="3 7" id="KW-0812">Transmembrane</keyword>
<feature type="transmembrane region" description="Helical" evidence="7">
    <location>
        <begin position="163"/>
        <end position="184"/>
    </location>
</feature>
<evidence type="ECO:0000256" key="6">
    <source>
        <dbReference type="SAM" id="MobiDB-lite"/>
    </source>
</evidence>